<dbReference type="AlphaFoldDB" id="A9KCP0"/>
<gene>
    <name evidence="2" type="ordered locus">CBUD_1492</name>
</gene>
<proteinExistence type="predicted"/>
<accession>A9KCP0</accession>
<dbReference type="HOGENOM" id="CLU_1822157_0_0_6"/>
<evidence type="ECO:0000313" key="3">
    <source>
        <dbReference type="Proteomes" id="UP000008555"/>
    </source>
</evidence>
<keyword evidence="1" id="KW-0732">Signal</keyword>
<dbReference type="Proteomes" id="UP000008555">
    <property type="component" value="Chromosome"/>
</dbReference>
<evidence type="ECO:0000256" key="1">
    <source>
        <dbReference type="SAM" id="SignalP"/>
    </source>
</evidence>
<sequence length="141" mass="15774">MIKKLLLIPALLSIPFYSAFANMHMDFDNFSPDKTPIVKVESNIEGNIWHLGKKIYPGHSFPIPYGVQEPADLTHDGGDGDAYLYVIWNGKTCELHASYGIFDNYSLDKSGDDCSFLNIGGDRYVYIDQSKMNDSLSTKLA</sequence>
<organism evidence="2 3">
    <name type="scientific">Coxiella burnetii (strain Dugway 5J108-111)</name>
    <dbReference type="NCBI Taxonomy" id="434922"/>
    <lineage>
        <taxon>Bacteria</taxon>
        <taxon>Pseudomonadati</taxon>
        <taxon>Pseudomonadota</taxon>
        <taxon>Gammaproteobacteria</taxon>
        <taxon>Legionellales</taxon>
        <taxon>Coxiellaceae</taxon>
        <taxon>Coxiella</taxon>
    </lineage>
</organism>
<name>A9KCP0_COXBN</name>
<protein>
    <submittedName>
        <fullName evidence="2">Hypothetical exported protein</fullName>
    </submittedName>
</protein>
<feature type="signal peptide" evidence="1">
    <location>
        <begin position="1"/>
        <end position="21"/>
    </location>
</feature>
<reference evidence="2 3" key="1">
    <citation type="journal article" date="2009" name="Infect. Immun.">
        <title>Comparative genomics reveal extensive transposon-mediated genomic plasticity and diversity among potential effector proteins within the genus Coxiella.</title>
        <authorList>
            <person name="Beare P.A."/>
            <person name="Unsworth N."/>
            <person name="Andoh M."/>
            <person name="Voth D.E."/>
            <person name="Omsland A."/>
            <person name="Gilk S.D."/>
            <person name="Williams K.P."/>
            <person name="Sobral B.W."/>
            <person name="Kupko J.J.III."/>
            <person name="Porcella S.F."/>
            <person name="Samuel J.E."/>
            <person name="Heinzen R.A."/>
        </authorList>
    </citation>
    <scope>NUCLEOTIDE SEQUENCE [LARGE SCALE GENOMIC DNA]</scope>
    <source>
        <strain evidence="2 3">Dugway 5J108-111</strain>
    </source>
</reference>
<dbReference type="EMBL" id="CP000733">
    <property type="protein sequence ID" value="ABS77951.1"/>
    <property type="molecule type" value="Genomic_DNA"/>
</dbReference>
<dbReference type="KEGG" id="cbd:CBUD_1492"/>
<evidence type="ECO:0000313" key="2">
    <source>
        <dbReference type="EMBL" id="ABS77951.1"/>
    </source>
</evidence>
<feature type="chain" id="PRO_5002739437" evidence="1">
    <location>
        <begin position="22"/>
        <end position="141"/>
    </location>
</feature>
<dbReference type="RefSeq" id="WP_011997113.1">
    <property type="nucleotide sequence ID" value="NC_009727.1"/>
</dbReference>